<organism evidence="2">
    <name type="scientific">mine drainage metagenome</name>
    <dbReference type="NCBI Taxonomy" id="410659"/>
    <lineage>
        <taxon>unclassified sequences</taxon>
        <taxon>metagenomes</taxon>
        <taxon>ecological metagenomes</taxon>
    </lineage>
</organism>
<name>A0A1J5RN50_9ZZZZ</name>
<proteinExistence type="predicted"/>
<protein>
    <submittedName>
        <fullName evidence="2">Uncharacterized protein</fullName>
    </submittedName>
</protein>
<comment type="caution">
    <text evidence="2">The sequence shown here is derived from an EMBL/GenBank/DDBJ whole genome shotgun (WGS) entry which is preliminary data.</text>
</comment>
<sequence>MREWNATPLQLRREWIALQAGDSLLLRGARGLRVEATPSPFPAEQAPLLWLTEEDELGDVFLRPGDSHVLRGNGRMVATAWGPISVRVVKAAVRGMTCPTPPAVAAGGSRALPLPAPRPDGRPAMQAERRGGPCHAEPRLPPACCGA</sequence>
<gene>
    <name evidence="2" type="ORF">GALL_285670</name>
</gene>
<dbReference type="AlphaFoldDB" id="A0A1J5RN50"/>
<feature type="region of interest" description="Disordered" evidence="1">
    <location>
        <begin position="105"/>
        <end position="137"/>
    </location>
</feature>
<reference evidence="2" key="1">
    <citation type="submission" date="2016-10" db="EMBL/GenBank/DDBJ databases">
        <title>Sequence of Gallionella enrichment culture.</title>
        <authorList>
            <person name="Poehlein A."/>
            <person name="Muehling M."/>
            <person name="Daniel R."/>
        </authorList>
    </citation>
    <scope>NUCLEOTIDE SEQUENCE</scope>
</reference>
<evidence type="ECO:0000256" key="1">
    <source>
        <dbReference type="SAM" id="MobiDB-lite"/>
    </source>
</evidence>
<evidence type="ECO:0000313" key="2">
    <source>
        <dbReference type="EMBL" id="OIQ89541.1"/>
    </source>
</evidence>
<dbReference type="InterPro" id="IPR021317">
    <property type="entry name" value="DUF2917"/>
</dbReference>
<dbReference type="Pfam" id="PF11142">
    <property type="entry name" value="DUF2917"/>
    <property type="match status" value="1"/>
</dbReference>
<dbReference type="EMBL" id="MLJW01000326">
    <property type="protein sequence ID" value="OIQ89541.1"/>
    <property type="molecule type" value="Genomic_DNA"/>
</dbReference>
<accession>A0A1J5RN50</accession>